<feature type="domain" description="Major facilitator superfamily (MFS) profile" evidence="9">
    <location>
        <begin position="6"/>
        <end position="373"/>
    </location>
</feature>
<accession>A0A2T3G5W6</accession>
<name>A0A2T3G5W6_9FIRM</name>
<feature type="transmembrane region" description="Helical" evidence="7">
    <location>
        <begin position="239"/>
        <end position="258"/>
    </location>
</feature>
<dbReference type="GO" id="GO:0022857">
    <property type="term" value="F:transmembrane transporter activity"/>
    <property type="evidence" value="ECO:0007669"/>
    <property type="project" value="InterPro"/>
</dbReference>
<dbReference type="InterPro" id="IPR011701">
    <property type="entry name" value="MFS"/>
</dbReference>
<evidence type="ECO:0000256" key="8">
    <source>
        <dbReference type="SAM" id="SignalP"/>
    </source>
</evidence>
<evidence type="ECO:0000259" key="9">
    <source>
        <dbReference type="PROSITE" id="PS50850"/>
    </source>
</evidence>
<feature type="transmembrane region" description="Helical" evidence="7">
    <location>
        <begin position="265"/>
        <end position="281"/>
    </location>
</feature>
<feature type="chain" id="PRO_5015750166" description="Major facilitator superfamily (MFS) profile domain-containing protein" evidence="8">
    <location>
        <begin position="26"/>
        <end position="374"/>
    </location>
</feature>
<feature type="transmembrane region" description="Helical" evidence="7">
    <location>
        <begin position="200"/>
        <end position="219"/>
    </location>
</feature>
<sequence>MNKKMILKIAILSCCLVTASQNAIAGNIPAIADNFKNVALSTIELMTTIPSLFVMLAILLNGFLAKRMNHKTSLLIGLLICGIGGIIPYFIKEVYIMLISRAIFGFGVGMINSNLLIMIASLFDGKERSQMIGLQGSIGGLGSFLTTYVAGMLLAYGWHVSFLVYVIAFLIFFFVLKYVPNAKDSQNSKEVQQEVNYKRIIFYSILSFMSVNFATFFVIKGSSLITINHYGSVRDGSTVIMLISIGSLLAGAMYGTIYNRLKDHSLILFYIICAVSFILAGCIHNLWIVYISAFLLGYGYMAFVPFLQEKVAIYGSVGTTALLILQSLGSFITPYYGVLLNHFTSSLNSQFIITGILYIILILIFGISKRVIKK</sequence>
<dbReference type="RefSeq" id="WP_107029142.1">
    <property type="nucleotide sequence ID" value="NZ_PYLQ01000002.1"/>
</dbReference>
<feature type="transmembrane region" description="Helical" evidence="7">
    <location>
        <begin position="314"/>
        <end position="337"/>
    </location>
</feature>
<dbReference type="Gene3D" id="1.20.1250.20">
    <property type="entry name" value="MFS general substrate transporter like domains"/>
    <property type="match status" value="1"/>
</dbReference>
<feature type="transmembrane region" description="Helical" evidence="7">
    <location>
        <begin position="103"/>
        <end position="123"/>
    </location>
</feature>
<proteinExistence type="predicted"/>
<dbReference type="AlphaFoldDB" id="A0A2T3G5W6"/>
<keyword evidence="5 7" id="KW-1133">Transmembrane helix</keyword>
<keyword evidence="2" id="KW-0813">Transport</keyword>
<keyword evidence="4 7" id="KW-0812">Transmembrane</keyword>
<feature type="transmembrane region" description="Helical" evidence="7">
    <location>
        <begin position="49"/>
        <end position="65"/>
    </location>
</feature>
<dbReference type="GO" id="GO:0005886">
    <property type="term" value="C:plasma membrane"/>
    <property type="evidence" value="ECO:0007669"/>
    <property type="project" value="UniProtKB-SubCell"/>
</dbReference>
<feature type="transmembrane region" description="Helical" evidence="7">
    <location>
        <begin position="287"/>
        <end position="307"/>
    </location>
</feature>
<dbReference type="InterPro" id="IPR050189">
    <property type="entry name" value="MFS_Efflux_Transporters"/>
</dbReference>
<keyword evidence="3" id="KW-1003">Cell membrane</keyword>
<comment type="caution">
    <text evidence="10">The sequence shown here is derived from an EMBL/GenBank/DDBJ whole genome shotgun (WGS) entry which is preliminary data.</text>
</comment>
<dbReference type="EMBL" id="PYLQ01000002">
    <property type="protein sequence ID" value="PST42945.1"/>
    <property type="molecule type" value="Genomic_DNA"/>
</dbReference>
<gene>
    <name evidence="10" type="ORF">C7U54_02040</name>
</gene>
<dbReference type="SUPFAM" id="SSF103473">
    <property type="entry name" value="MFS general substrate transporter"/>
    <property type="match status" value="1"/>
</dbReference>
<dbReference type="Pfam" id="PF07690">
    <property type="entry name" value="MFS_1"/>
    <property type="match status" value="1"/>
</dbReference>
<comment type="subcellular location">
    <subcellularLocation>
        <location evidence="1">Cell membrane</location>
        <topology evidence="1">Multi-pass membrane protein</topology>
    </subcellularLocation>
</comment>
<evidence type="ECO:0000313" key="10">
    <source>
        <dbReference type="EMBL" id="PST42945.1"/>
    </source>
</evidence>
<feature type="signal peptide" evidence="8">
    <location>
        <begin position="1"/>
        <end position="25"/>
    </location>
</feature>
<feature type="transmembrane region" description="Helical" evidence="7">
    <location>
        <begin position="349"/>
        <end position="368"/>
    </location>
</feature>
<evidence type="ECO:0000313" key="11">
    <source>
        <dbReference type="Proteomes" id="UP000240974"/>
    </source>
</evidence>
<keyword evidence="11" id="KW-1185">Reference proteome</keyword>
<evidence type="ECO:0000256" key="2">
    <source>
        <dbReference type="ARBA" id="ARBA00022448"/>
    </source>
</evidence>
<evidence type="ECO:0000256" key="4">
    <source>
        <dbReference type="ARBA" id="ARBA00022692"/>
    </source>
</evidence>
<feature type="transmembrane region" description="Helical" evidence="7">
    <location>
        <begin position="135"/>
        <end position="156"/>
    </location>
</feature>
<keyword evidence="8" id="KW-0732">Signal</keyword>
<dbReference type="PROSITE" id="PS50850">
    <property type="entry name" value="MFS"/>
    <property type="match status" value="1"/>
</dbReference>
<feature type="transmembrane region" description="Helical" evidence="7">
    <location>
        <begin position="162"/>
        <end position="179"/>
    </location>
</feature>
<dbReference type="PANTHER" id="PTHR43124:SF3">
    <property type="entry name" value="CHLORAMPHENICOL EFFLUX PUMP RV0191"/>
    <property type="match status" value="1"/>
</dbReference>
<dbReference type="InterPro" id="IPR036259">
    <property type="entry name" value="MFS_trans_sf"/>
</dbReference>
<organism evidence="10 11">
    <name type="scientific">Faecalibacillus intestinalis</name>
    <dbReference type="NCBI Taxonomy" id="1982626"/>
    <lineage>
        <taxon>Bacteria</taxon>
        <taxon>Bacillati</taxon>
        <taxon>Bacillota</taxon>
        <taxon>Erysipelotrichia</taxon>
        <taxon>Erysipelotrichales</taxon>
        <taxon>Coprobacillaceae</taxon>
        <taxon>Faecalibacillus</taxon>
    </lineage>
</organism>
<dbReference type="Proteomes" id="UP000240974">
    <property type="component" value="Unassembled WGS sequence"/>
</dbReference>
<dbReference type="InterPro" id="IPR020846">
    <property type="entry name" value="MFS_dom"/>
</dbReference>
<dbReference type="PANTHER" id="PTHR43124">
    <property type="entry name" value="PURINE EFFLUX PUMP PBUE"/>
    <property type="match status" value="1"/>
</dbReference>
<reference evidence="10 11" key="1">
    <citation type="journal article" date="2019" name="Int. J. Syst. Evol. Microbiol.">
        <title>Faecalibacillus intestinalis gen. nov., sp. nov. and Faecalibacillus faecis sp. nov., isolated from human faeces.</title>
        <authorList>
            <person name="Seo B."/>
            <person name="Jeon K."/>
            <person name="Baek I."/>
            <person name="Lee Y.M."/>
            <person name="Baek K."/>
            <person name="Ko G."/>
        </authorList>
    </citation>
    <scope>NUCLEOTIDE SEQUENCE [LARGE SCALE GENOMIC DNA]</scope>
    <source>
        <strain evidence="10 11">SNUG30099</strain>
    </source>
</reference>
<keyword evidence="6 7" id="KW-0472">Membrane</keyword>
<evidence type="ECO:0000256" key="5">
    <source>
        <dbReference type="ARBA" id="ARBA00022989"/>
    </source>
</evidence>
<evidence type="ECO:0000256" key="3">
    <source>
        <dbReference type="ARBA" id="ARBA00022475"/>
    </source>
</evidence>
<evidence type="ECO:0000256" key="6">
    <source>
        <dbReference type="ARBA" id="ARBA00023136"/>
    </source>
</evidence>
<feature type="transmembrane region" description="Helical" evidence="7">
    <location>
        <begin position="72"/>
        <end position="91"/>
    </location>
</feature>
<evidence type="ECO:0000256" key="1">
    <source>
        <dbReference type="ARBA" id="ARBA00004651"/>
    </source>
</evidence>
<protein>
    <recommendedName>
        <fullName evidence="9">Major facilitator superfamily (MFS) profile domain-containing protein</fullName>
    </recommendedName>
</protein>
<evidence type="ECO:0000256" key="7">
    <source>
        <dbReference type="SAM" id="Phobius"/>
    </source>
</evidence>